<evidence type="ECO:0000313" key="2">
    <source>
        <dbReference type="EMBL" id="KAF2479530.1"/>
    </source>
</evidence>
<keyword evidence="3" id="KW-1185">Reference proteome</keyword>
<evidence type="ECO:0000313" key="3">
    <source>
        <dbReference type="Proteomes" id="UP000799767"/>
    </source>
</evidence>
<dbReference type="RefSeq" id="XP_033586100.1">
    <property type="nucleotide sequence ID" value="XM_033738352.1"/>
</dbReference>
<dbReference type="GeneID" id="54479354"/>
<sequence>MVGIASEQRNHILRIRSLKDKAFSPALSLPGRQAFAKHARRCLIFVGTPNKPGTSRCLGQLSSTQTACCVFFVEKDIYAPSSPFLLLFSFLTPGDGVVHLCTIQYNPFTHSYSQCEGCVAAVTAWGDCARRVSGMFCDVRPATPFRTFHIRWCINSCSSSPTPLTPLSDIDTSTSRNPFHHRRPSPSPSAYTNHSPPERSKHAR</sequence>
<protein>
    <submittedName>
        <fullName evidence="2">Uncharacterized protein</fullName>
    </submittedName>
</protein>
<dbReference type="Proteomes" id="UP000799767">
    <property type="component" value="Unassembled WGS sequence"/>
</dbReference>
<proteinExistence type="predicted"/>
<gene>
    <name evidence="2" type="ORF">BDY17DRAFT_40713</name>
</gene>
<reference evidence="2" key="1">
    <citation type="journal article" date="2020" name="Stud. Mycol.">
        <title>101 Dothideomycetes genomes: a test case for predicting lifestyles and emergence of pathogens.</title>
        <authorList>
            <person name="Haridas S."/>
            <person name="Albert R."/>
            <person name="Binder M."/>
            <person name="Bloem J."/>
            <person name="Labutti K."/>
            <person name="Salamov A."/>
            <person name="Andreopoulos B."/>
            <person name="Baker S."/>
            <person name="Barry K."/>
            <person name="Bills G."/>
            <person name="Bluhm B."/>
            <person name="Cannon C."/>
            <person name="Castanera R."/>
            <person name="Culley D."/>
            <person name="Daum C."/>
            <person name="Ezra D."/>
            <person name="Gonzalez J."/>
            <person name="Henrissat B."/>
            <person name="Kuo A."/>
            <person name="Liang C."/>
            <person name="Lipzen A."/>
            <person name="Lutzoni F."/>
            <person name="Magnuson J."/>
            <person name="Mondo S."/>
            <person name="Nolan M."/>
            <person name="Ohm R."/>
            <person name="Pangilinan J."/>
            <person name="Park H.-J."/>
            <person name="Ramirez L."/>
            <person name="Alfaro M."/>
            <person name="Sun H."/>
            <person name="Tritt A."/>
            <person name="Yoshinaga Y."/>
            <person name="Zwiers L.-H."/>
            <person name="Turgeon B."/>
            <person name="Goodwin S."/>
            <person name="Spatafora J."/>
            <person name="Crous P."/>
            <person name="Grigoriev I."/>
        </authorList>
    </citation>
    <scope>NUCLEOTIDE SEQUENCE</scope>
    <source>
        <strain evidence="2">CBS 113389</strain>
    </source>
</reference>
<organism evidence="2 3">
    <name type="scientific">Neohortaea acidophila</name>
    <dbReference type="NCBI Taxonomy" id="245834"/>
    <lineage>
        <taxon>Eukaryota</taxon>
        <taxon>Fungi</taxon>
        <taxon>Dikarya</taxon>
        <taxon>Ascomycota</taxon>
        <taxon>Pezizomycotina</taxon>
        <taxon>Dothideomycetes</taxon>
        <taxon>Dothideomycetidae</taxon>
        <taxon>Mycosphaerellales</taxon>
        <taxon>Teratosphaeriaceae</taxon>
        <taxon>Neohortaea</taxon>
    </lineage>
</organism>
<dbReference type="AlphaFoldDB" id="A0A6A6PHQ3"/>
<evidence type="ECO:0000256" key="1">
    <source>
        <dbReference type="SAM" id="MobiDB-lite"/>
    </source>
</evidence>
<accession>A0A6A6PHQ3</accession>
<feature type="region of interest" description="Disordered" evidence="1">
    <location>
        <begin position="167"/>
        <end position="204"/>
    </location>
</feature>
<name>A0A6A6PHQ3_9PEZI</name>
<dbReference type="EMBL" id="MU001641">
    <property type="protein sequence ID" value="KAF2479530.1"/>
    <property type="molecule type" value="Genomic_DNA"/>
</dbReference>